<keyword evidence="2" id="KW-0812">Transmembrane</keyword>
<reference evidence="3" key="1">
    <citation type="submission" date="2020-07" db="EMBL/GenBank/DDBJ databases">
        <authorList>
            <person name="Lin J."/>
        </authorList>
    </citation>
    <scope>NUCLEOTIDE SEQUENCE</scope>
</reference>
<proteinExistence type="predicted"/>
<name>A0A6V7NGX5_ANACO</name>
<dbReference type="PANTHER" id="PTHR33430">
    <property type="entry name" value="MATERNAL EFFECT EMBRYO ARREST PROTEIN"/>
    <property type="match status" value="1"/>
</dbReference>
<feature type="transmembrane region" description="Helical" evidence="2">
    <location>
        <begin position="73"/>
        <end position="93"/>
    </location>
</feature>
<evidence type="ECO:0000313" key="3">
    <source>
        <dbReference type="EMBL" id="CAD1817674.1"/>
    </source>
</evidence>
<gene>
    <name evidence="3" type="ORF">CB5_LOCUS885</name>
</gene>
<sequence>MDEGDDHHHHQTLENGGGGGTSIHITALDGVVNVNSLFTLAAFVGLAWNPSAGATPGAAPCDVDFGKLETDLVSFHVLAFACFLFSSLVALCLKQAIRAHHPTSTPAAAAATRAPRGSTARRCAAASSRAPRARCSGAASSCWRSSTSSRSSSAGSAAASPPSPPSPRSSPSSPPPCSSTPPSSSTPSLADPPTSFTLQIPNIYLDAFITVLSISTL</sequence>
<keyword evidence="2" id="KW-1133">Transmembrane helix</keyword>
<feature type="compositionally biased region" description="Low complexity" evidence="1">
    <location>
        <begin position="142"/>
        <end position="160"/>
    </location>
</feature>
<dbReference type="EMBL" id="LR862129">
    <property type="protein sequence ID" value="CAD1817674.1"/>
    <property type="molecule type" value="Genomic_DNA"/>
</dbReference>
<dbReference type="AlphaFoldDB" id="A0A6V7NGX5"/>
<dbReference type="PANTHER" id="PTHR33430:SF7">
    <property type="entry name" value="OS07G0240400 PROTEIN"/>
    <property type="match status" value="1"/>
</dbReference>
<evidence type="ECO:0000256" key="1">
    <source>
        <dbReference type="SAM" id="MobiDB-lite"/>
    </source>
</evidence>
<feature type="region of interest" description="Disordered" evidence="1">
    <location>
        <begin position="142"/>
        <end position="193"/>
    </location>
</feature>
<feature type="compositionally biased region" description="Pro residues" evidence="1">
    <location>
        <begin position="161"/>
        <end position="179"/>
    </location>
</feature>
<protein>
    <submittedName>
        <fullName evidence="3">Uncharacterized protein</fullName>
    </submittedName>
</protein>
<evidence type="ECO:0000256" key="2">
    <source>
        <dbReference type="SAM" id="Phobius"/>
    </source>
</evidence>
<organism evidence="3">
    <name type="scientific">Ananas comosus var. bracteatus</name>
    <name type="common">red pineapple</name>
    <dbReference type="NCBI Taxonomy" id="296719"/>
    <lineage>
        <taxon>Eukaryota</taxon>
        <taxon>Viridiplantae</taxon>
        <taxon>Streptophyta</taxon>
        <taxon>Embryophyta</taxon>
        <taxon>Tracheophyta</taxon>
        <taxon>Spermatophyta</taxon>
        <taxon>Magnoliopsida</taxon>
        <taxon>Liliopsida</taxon>
        <taxon>Poales</taxon>
        <taxon>Bromeliaceae</taxon>
        <taxon>Bromelioideae</taxon>
        <taxon>Ananas</taxon>
    </lineage>
</organism>
<accession>A0A6V7NGX5</accession>
<keyword evidence="2" id="KW-0472">Membrane</keyword>